<dbReference type="InterPro" id="IPR002347">
    <property type="entry name" value="SDR_fam"/>
</dbReference>
<dbReference type="PANTHER" id="PTHR24320">
    <property type="entry name" value="RETINOL DEHYDROGENASE"/>
    <property type="match status" value="1"/>
</dbReference>
<reference evidence="4" key="1">
    <citation type="journal article" date="2020" name="Stud. Mycol.">
        <title>101 Dothideomycetes genomes: a test case for predicting lifestyles and emergence of pathogens.</title>
        <authorList>
            <person name="Haridas S."/>
            <person name="Albert R."/>
            <person name="Binder M."/>
            <person name="Bloem J."/>
            <person name="Labutti K."/>
            <person name="Salamov A."/>
            <person name="Andreopoulos B."/>
            <person name="Baker S."/>
            <person name="Barry K."/>
            <person name="Bills G."/>
            <person name="Bluhm B."/>
            <person name="Cannon C."/>
            <person name="Castanera R."/>
            <person name="Culley D."/>
            <person name="Daum C."/>
            <person name="Ezra D."/>
            <person name="Gonzalez J."/>
            <person name="Henrissat B."/>
            <person name="Kuo A."/>
            <person name="Liang C."/>
            <person name="Lipzen A."/>
            <person name="Lutzoni F."/>
            <person name="Magnuson J."/>
            <person name="Mondo S."/>
            <person name="Nolan M."/>
            <person name="Ohm R."/>
            <person name="Pangilinan J."/>
            <person name="Park H.-J."/>
            <person name="Ramirez L."/>
            <person name="Alfaro M."/>
            <person name="Sun H."/>
            <person name="Tritt A."/>
            <person name="Yoshinaga Y."/>
            <person name="Zwiers L.-H."/>
            <person name="Turgeon B."/>
            <person name="Goodwin S."/>
            <person name="Spatafora J."/>
            <person name="Crous P."/>
            <person name="Grigoriev I."/>
        </authorList>
    </citation>
    <scope>NUCLEOTIDE SEQUENCE</scope>
    <source>
        <strain evidence="4">CBS 125425</strain>
    </source>
</reference>
<comment type="caution">
    <text evidence="4">The sequence shown here is derived from an EMBL/GenBank/DDBJ whole genome shotgun (WGS) entry which is preliminary data.</text>
</comment>
<dbReference type="GO" id="GO:0016491">
    <property type="term" value="F:oxidoreductase activity"/>
    <property type="evidence" value="ECO:0007669"/>
    <property type="project" value="UniProtKB-KW"/>
</dbReference>
<accession>A0A9P4QJV4</accession>
<sequence>MPSPWNVYTQFWPPKATLTEQNIASQTGKVFIITGGSSGIGYELSRILYGAGGTVYMLTRTKSNAEDAIRSIEKSFASQEKTTLGQLEFIMMDLEDLESVKTAAQEFTWKEKRLDVLYNNAGVSCVVDKKTKQELEYQCGVNSVGHVLLEKLLRPVMTETSKSSPKDSVRVVWAASVLVDLNAPIGGVAIEKLDTHSTDITETYVTSKTGNWFIASEFSKREGHRTGVLDIAVNPGSYVTNVWRNTPWYLYYPFYWTLRYPIHGAYTYLWCGLSDEVTMKDAVAGRYATCDGRWHPGQREDLLLALKSEDEGGTGQAKAFFDWCESKVAPFV</sequence>
<organism evidence="4 5">
    <name type="scientific">Polyplosphaeria fusca</name>
    <dbReference type="NCBI Taxonomy" id="682080"/>
    <lineage>
        <taxon>Eukaryota</taxon>
        <taxon>Fungi</taxon>
        <taxon>Dikarya</taxon>
        <taxon>Ascomycota</taxon>
        <taxon>Pezizomycotina</taxon>
        <taxon>Dothideomycetes</taxon>
        <taxon>Pleosporomycetidae</taxon>
        <taxon>Pleosporales</taxon>
        <taxon>Tetraplosphaeriaceae</taxon>
        <taxon>Polyplosphaeria</taxon>
    </lineage>
</organism>
<gene>
    <name evidence="4" type="ORF">EJ04DRAFT_132589</name>
</gene>
<dbReference type="OrthoDB" id="191139at2759"/>
<evidence type="ECO:0000313" key="5">
    <source>
        <dbReference type="Proteomes" id="UP000799444"/>
    </source>
</evidence>
<proteinExistence type="inferred from homology"/>
<evidence type="ECO:0000256" key="1">
    <source>
        <dbReference type="ARBA" id="ARBA00006484"/>
    </source>
</evidence>
<name>A0A9P4QJV4_9PLEO</name>
<dbReference type="EMBL" id="ML996319">
    <property type="protein sequence ID" value="KAF2727655.1"/>
    <property type="molecule type" value="Genomic_DNA"/>
</dbReference>
<dbReference type="AlphaFoldDB" id="A0A9P4QJV4"/>
<dbReference type="InterPro" id="IPR036291">
    <property type="entry name" value="NAD(P)-bd_dom_sf"/>
</dbReference>
<dbReference type="PANTHER" id="PTHR24320:SF236">
    <property type="entry name" value="SHORT-CHAIN DEHYDROGENASE-RELATED"/>
    <property type="match status" value="1"/>
</dbReference>
<evidence type="ECO:0000256" key="3">
    <source>
        <dbReference type="ARBA" id="ARBA00023002"/>
    </source>
</evidence>
<keyword evidence="3" id="KW-0560">Oxidoreductase</keyword>
<evidence type="ECO:0000313" key="4">
    <source>
        <dbReference type="EMBL" id="KAF2727655.1"/>
    </source>
</evidence>
<evidence type="ECO:0000256" key="2">
    <source>
        <dbReference type="ARBA" id="ARBA00022857"/>
    </source>
</evidence>
<dbReference type="Gene3D" id="3.40.50.720">
    <property type="entry name" value="NAD(P)-binding Rossmann-like Domain"/>
    <property type="match status" value="1"/>
</dbReference>
<dbReference type="PRINTS" id="PR00081">
    <property type="entry name" value="GDHRDH"/>
</dbReference>
<dbReference type="Proteomes" id="UP000799444">
    <property type="component" value="Unassembled WGS sequence"/>
</dbReference>
<comment type="similarity">
    <text evidence="1">Belongs to the short-chain dehydrogenases/reductases (SDR) family.</text>
</comment>
<keyword evidence="5" id="KW-1185">Reference proteome</keyword>
<dbReference type="Pfam" id="PF00106">
    <property type="entry name" value="adh_short"/>
    <property type="match status" value="1"/>
</dbReference>
<dbReference type="SUPFAM" id="SSF51735">
    <property type="entry name" value="NAD(P)-binding Rossmann-fold domains"/>
    <property type="match status" value="1"/>
</dbReference>
<keyword evidence="2" id="KW-0521">NADP</keyword>
<protein>
    <submittedName>
        <fullName evidence="4">NAD(P)-binding protein</fullName>
    </submittedName>
</protein>